<dbReference type="InterPro" id="IPR020622">
    <property type="entry name" value="Ala_racemase_pyridoxalP-BS"/>
</dbReference>
<dbReference type="InterPro" id="IPR011079">
    <property type="entry name" value="Ala_racemase_C"/>
</dbReference>
<evidence type="ECO:0000256" key="1">
    <source>
        <dbReference type="ARBA" id="ARBA00000316"/>
    </source>
</evidence>
<proteinExistence type="inferred from homology"/>
<gene>
    <name evidence="11" type="ORF">J2S73_002067</name>
</gene>
<evidence type="ECO:0000313" key="12">
    <source>
        <dbReference type="Proteomes" id="UP001229244"/>
    </source>
</evidence>
<evidence type="ECO:0000256" key="3">
    <source>
        <dbReference type="ARBA" id="ARBA00007880"/>
    </source>
</evidence>
<dbReference type="PROSITE" id="PS00395">
    <property type="entry name" value="ALANINE_RACEMASE"/>
    <property type="match status" value="1"/>
</dbReference>
<evidence type="ECO:0000256" key="2">
    <source>
        <dbReference type="ARBA" id="ARBA00001933"/>
    </source>
</evidence>
<dbReference type="Pfam" id="PF01168">
    <property type="entry name" value="Ala_racemase_N"/>
    <property type="match status" value="1"/>
</dbReference>
<feature type="binding site" evidence="7 9">
    <location>
        <position position="320"/>
    </location>
    <ligand>
        <name>substrate</name>
    </ligand>
</feature>
<dbReference type="EC" id="5.1.1.1" evidence="4 7"/>
<comment type="caution">
    <text evidence="11">The sequence shown here is derived from an EMBL/GenBank/DDBJ whole genome shotgun (WGS) entry which is preliminary data.</text>
</comment>
<dbReference type="GO" id="GO:0008784">
    <property type="term" value="F:alanine racemase activity"/>
    <property type="evidence" value="ECO:0007669"/>
    <property type="project" value="UniProtKB-UniRule"/>
</dbReference>
<evidence type="ECO:0000313" key="11">
    <source>
        <dbReference type="EMBL" id="MDQ0315610.1"/>
    </source>
</evidence>
<comment type="pathway">
    <text evidence="7">Amino-acid biosynthesis; D-alanine biosynthesis; D-alanine from L-alanine: step 1/1.</text>
</comment>
<evidence type="ECO:0000256" key="7">
    <source>
        <dbReference type="HAMAP-Rule" id="MF_01201"/>
    </source>
</evidence>
<evidence type="ECO:0000256" key="9">
    <source>
        <dbReference type="PIRSR" id="PIRSR600821-52"/>
    </source>
</evidence>
<comment type="similarity">
    <text evidence="3 7">Belongs to the alanine racemase family.</text>
</comment>
<dbReference type="GO" id="GO:0030170">
    <property type="term" value="F:pyridoxal phosphate binding"/>
    <property type="evidence" value="ECO:0007669"/>
    <property type="project" value="UniProtKB-UniRule"/>
</dbReference>
<evidence type="ECO:0000259" key="10">
    <source>
        <dbReference type="SMART" id="SM01005"/>
    </source>
</evidence>
<accession>A0AAE3VPV9</accession>
<keyword evidence="6 7" id="KW-0413">Isomerase</keyword>
<dbReference type="InterPro" id="IPR000821">
    <property type="entry name" value="Ala_racemase"/>
</dbReference>
<feature type="domain" description="Alanine racemase C-terminal" evidence="10">
    <location>
        <begin position="246"/>
        <end position="377"/>
    </location>
</feature>
<feature type="active site" description="Proton acceptor; specific for L-alanine" evidence="7">
    <location>
        <position position="267"/>
    </location>
</feature>
<name>A0AAE3VPV9_9HYPH</name>
<dbReference type="RefSeq" id="WP_306885438.1">
    <property type="nucleotide sequence ID" value="NZ_JAUSUL010000002.1"/>
</dbReference>
<evidence type="ECO:0000256" key="4">
    <source>
        <dbReference type="ARBA" id="ARBA00013089"/>
    </source>
</evidence>
<dbReference type="PRINTS" id="PR00992">
    <property type="entry name" value="ALARACEMASE"/>
</dbReference>
<dbReference type="InterPro" id="IPR001608">
    <property type="entry name" value="Ala_racemase_N"/>
</dbReference>
<dbReference type="InterPro" id="IPR029066">
    <property type="entry name" value="PLP-binding_barrel"/>
</dbReference>
<dbReference type="NCBIfam" id="TIGR00492">
    <property type="entry name" value="alr"/>
    <property type="match status" value="1"/>
</dbReference>
<feature type="modified residue" description="N6-(pyridoxal phosphate)lysine" evidence="7 8">
    <location>
        <position position="48"/>
    </location>
</feature>
<protein>
    <recommendedName>
        <fullName evidence="4 7">Alanine racemase</fullName>
        <ecNumber evidence="4 7">5.1.1.1</ecNumber>
    </recommendedName>
</protein>
<reference evidence="11" key="1">
    <citation type="submission" date="2023-07" db="EMBL/GenBank/DDBJ databases">
        <title>Genomic Encyclopedia of Type Strains, Phase IV (KMG-IV): sequencing the most valuable type-strain genomes for metagenomic binning, comparative biology and taxonomic classification.</title>
        <authorList>
            <person name="Goeker M."/>
        </authorList>
    </citation>
    <scope>NUCLEOTIDE SEQUENCE</scope>
    <source>
        <strain evidence="11">DSM 21202</strain>
    </source>
</reference>
<dbReference type="PANTHER" id="PTHR30511">
    <property type="entry name" value="ALANINE RACEMASE"/>
    <property type="match status" value="1"/>
</dbReference>
<keyword evidence="5 7" id="KW-0663">Pyridoxal phosphate</keyword>
<feature type="binding site" evidence="7 9">
    <location>
        <position position="146"/>
    </location>
    <ligand>
        <name>substrate</name>
    </ligand>
</feature>
<dbReference type="InterPro" id="IPR009006">
    <property type="entry name" value="Ala_racemase/Decarboxylase_C"/>
</dbReference>
<dbReference type="Proteomes" id="UP001229244">
    <property type="component" value="Unassembled WGS sequence"/>
</dbReference>
<dbReference type="AlphaFoldDB" id="A0AAE3VPV9"/>
<evidence type="ECO:0000256" key="8">
    <source>
        <dbReference type="PIRSR" id="PIRSR600821-50"/>
    </source>
</evidence>
<keyword evidence="12" id="KW-1185">Reference proteome</keyword>
<feature type="active site" description="Proton acceptor; specific for D-alanine" evidence="7">
    <location>
        <position position="48"/>
    </location>
</feature>
<dbReference type="SMART" id="SM01005">
    <property type="entry name" value="Ala_racemase_C"/>
    <property type="match status" value="1"/>
</dbReference>
<dbReference type="Gene3D" id="3.20.20.10">
    <property type="entry name" value="Alanine racemase"/>
    <property type="match status" value="1"/>
</dbReference>
<sequence>MFRSPFSPAHPREQHAGARLTIDLAALASNWRMLRDTAQTAQCAAVVKGDGYGIGLERAVDALWSAGCGTFFVALPEEGMRLREVLPGATVYVLNGLFRGAEADYCEAKLIPVLGSPGEVEDWSRHARAVERELPAAIHVDTGMNRLGMTLDEAQACAGVEMPPGVAPKLLISHLACGDSPDHPLNEQQLQRFSKARELFPEVPASLANSAGVLNGPAYHFDLVRPGIALYGGACRNGVENPMAPVATLEARVLQVREVAPGDTVGYGAAQTVHEPTRVAVVSVGYADGFLRAAGSADGAPGAYGWIAGHRLPFIGRVSMDLIALDVSAVPDRIMHRGAWIELLGRHVPLDEVAGAAGTIGYEYLTDLSRRYARRYVGLDLA</sequence>
<evidence type="ECO:0000256" key="5">
    <source>
        <dbReference type="ARBA" id="ARBA00022898"/>
    </source>
</evidence>
<organism evidence="11 12">
    <name type="scientific">Amorphus orientalis</name>
    <dbReference type="NCBI Taxonomy" id="649198"/>
    <lineage>
        <taxon>Bacteria</taxon>
        <taxon>Pseudomonadati</taxon>
        <taxon>Pseudomonadota</taxon>
        <taxon>Alphaproteobacteria</taxon>
        <taxon>Hyphomicrobiales</taxon>
        <taxon>Amorphaceae</taxon>
        <taxon>Amorphus</taxon>
    </lineage>
</organism>
<dbReference type="CDD" id="cd00430">
    <property type="entry name" value="PLPDE_III_AR"/>
    <property type="match status" value="1"/>
</dbReference>
<dbReference type="Pfam" id="PF00842">
    <property type="entry name" value="Ala_racemase_C"/>
    <property type="match status" value="1"/>
</dbReference>
<dbReference type="HAMAP" id="MF_01201">
    <property type="entry name" value="Ala_racemase"/>
    <property type="match status" value="1"/>
</dbReference>
<dbReference type="PANTHER" id="PTHR30511:SF0">
    <property type="entry name" value="ALANINE RACEMASE, CATABOLIC-RELATED"/>
    <property type="match status" value="1"/>
</dbReference>
<dbReference type="Gene3D" id="2.40.37.10">
    <property type="entry name" value="Lyase, Ornithine Decarboxylase, Chain A, domain 1"/>
    <property type="match status" value="1"/>
</dbReference>
<comment type="cofactor">
    <cofactor evidence="2 7 8">
        <name>pyridoxal 5'-phosphate</name>
        <dbReference type="ChEBI" id="CHEBI:597326"/>
    </cofactor>
</comment>
<dbReference type="SUPFAM" id="SSF51419">
    <property type="entry name" value="PLP-binding barrel"/>
    <property type="match status" value="1"/>
</dbReference>
<comment type="catalytic activity">
    <reaction evidence="1 7">
        <text>L-alanine = D-alanine</text>
        <dbReference type="Rhea" id="RHEA:20249"/>
        <dbReference type="ChEBI" id="CHEBI:57416"/>
        <dbReference type="ChEBI" id="CHEBI:57972"/>
        <dbReference type="EC" id="5.1.1.1"/>
    </reaction>
</comment>
<comment type="function">
    <text evidence="7">Catalyzes the interconversion of L-alanine and D-alanine. May also act on other amino acids.</text>
</comment>
<dbReference type="GO" id="GO:0005829">
    <property type="term" value="C:cytosol"/>
    <property type="evidence" value="ECO:0007669"/>
    <property type="project" value="TreeGrafter"/>
</dbReference>
<dbReference type="SUPFAM" id="SSF50621">
    <property type="entry name" value="Alanine racemase C-terminal domain-like"/>
    <property type="match status" value="1"/>
</dbReference>
<dbReference type="EMBL" id="JAUSUL010000002">
    <property type="protein sequence ID" value="MDQ0315610.1"/>
    <property type="molecule type" value="Genomic_DNA"/>
</dbReference>
<evidence type="ECO:0000256" key="6">
    <source>
        <dbReference type="ARBA" id="ARBA00023235"/>
    </source>
</evidence>
<dbReference type="GO" id="GO:0030632">
    <property type="term" value="P:D-alanine biosynthetic process"/>
    <property type="evidence" value="ECO:0007669"/>
    <property type="project" value="UniProtKB-UniRule"/>
</dbReference>